<proteinExistence type="predicted"/>
<evidence type="ECO:0000256" key="1">
    <source>
        <dbReference type="SAM" id="Phobius"/>
    </source>
</evidence>
<name>A0A5C6FNS8_9PLAN</name>
<gene>
    <name evidence="2" type="ORF">V7x_47010</name>
</gene>
<evidence type="ECO:0000313" key="2">
    <source>
        <dbReference type="EMBL" id="TWU62964.1"/>
    </source>
</evidence>
<feature type="transmembrane region" description="Helical" evidence="1">
    <location>
        <begin position="58"/>
        <end position="77"/>
    </location>
</feature>
<sequence>MLKSKYRLSTLLCLTTIAAFTVGTLLKFHAFALLLWWLASFIAAIVGFLLGNARMPRSWTICATITSVVFSVWFLTYGPATRRFSNRHAAHIYYTNGIPSNSWNDTFYHTVYTPISASVMSAPQPIQRSAARYLQWWLPGHAEVDLRVDDSIGFYSTSPAHPGRAIIYRLF</sequence>
<keyword evidence="1" id="KW-0812">Transmembrane</keyword>
<evidence type="ECO:0000313" key="3">
    <source>
        <dbReference type="Proteomes" id="UP000316476"/>
    </source>
</evidence>
<reference evidence="2 3" key="1">
    <citation type="submission" date="2019-02" db="EMBL/GenBank/DDBJ databases">
        <title>Deep-cultivation of Planctomycetes and their phenomic and genomic characterization uncovers novel biology.</title>
        <authorList>
            <person name="Wiegand S."/>
            <person name="Jogler M."/>
            <person name="Boedeker C."/>
            <person name="Pinto D."/>
            <person name="Vollmers J."/>
            <person name="Rivas-Marin E."/>
            <person name="Kohn T."/>
            <person name="Peeters S.H."/>
            <person name="Heuer A."/>
            <person name="Rast P."/>
            <person name="Oberbeckmann S."/>
            <person name="Bunk B."/>
            <person name="Jeske O."/>
            <person name="Meyerdierks A."/>
            <person name="Storesund J.E."/>
            <person name="Kallscheuer N."/>
            <person name="Luecker S."/>
            <person name="Lage O.M."/>
            <person name="Pohl T."/>
            <person name="Merkel B.J."/>
            <person name="Hornburger P."/>
            <person name="Mueller R.-W."/>
            <person name="Bruemmer F."/>
            <person name="Labrenz M."/>
            <person name="Spormann A.M."/>
            <person name="Op Den Camp H."/>
            <person name="Overmann J."/>
            <person name="Amann R."/>
            <person name="Jetten M.S.M."/>
            <person name="Mascher T."/>
            <person name="Medema M.H."/>
            <person name="Devos D.P."/>
            <person name="Kaster A.-K."/>
            <person name="Ovreas L."/>
            <person name="Rohde M."/>
            <person name="Galperin M.Y."/>
            <person name="Jogler C."/>
        </authorList>
    </citation>
    <scope>NUCLEOTIDE SEQUENCE [LARGE SCALE GENOMIC DNA]</scope>
    <source>
        <strain evidence="2 3">V7</strain>
    </source>
</reference>
<dbReference type="Proteomes" id="UP000316476">
    <property type="component" value="Unassembled WGS sequence"/>
</dbReference>
<comment type="caution">
    <text evidence="2">The sequence shown here is derived from an EMBL/GenBank/DDBJ whole genome shotgun (WGS) entry which is preliminary data.</text>
</comment>
<accession>A0A5C6FNS8</accession>
<organism evidence="2 3">
    <name type="scientific">Crateriforma conspicua</name>
    <dbReference type="NCBI Taxonomy" id="2527996"/>
    <lineage>
        <taxon>Bacteria</taxon>
        <taxon>Pseudomonadati</taxon>
        <taxon>Planctomycetota</taxon>
        <taxon>Planctomycetia</taxon>
        <taxon>Planctomycetales</taxon>
        <taxon>Planctomycetaceae</taxon>
        <taxon>Crateriforma</taxon>
    </lineage>
</organism>
<feature type="transmembrane region" description="Helical" evidence="1">
    <location>
        <begin position="29"/>
        <end position="51"/>
    </location>
</feature>
<dbReference type="AlphaFoldDB" id="A0A5C6FNS8"/>
<keyword evidence="1" id="KW-1133">Transmembrane helix</keyword>
<dbReference type="EMBL" id="SJPZ01000002">
    <property type="protein sequence ID" value="TWU62964.1"/>
    <property type="molecule type" value="Genomic_DNA"/>
</dbReference>
<keyword evidence="1" id="KW-0472">Membrane</keyword>
<protein>
    <submittedName>
        <fullName evidence="2">Uncharacterized protein</fullName>
    </submittedName>
</protein>